<dbReference type="EMBL" id="FWXZ01000005">
    <property type="protein sequence ID" value="SMC76336.1"/>
    <property type="molecule type" value="Genomic_DNA"/>
</dbReference>
<organism evidence="1 2">
    <name type="scientific">Aristaeella lactis</name>
    <dbReference type="NCBI Taxonomy" id="3046383"/>
    <lineage>
        <taxon>Bacteria</taxon>
        <taxon>Bacillati</taxon>
        <taxon>Bacillota</taxon>
        <taxon>Clostridia</taxon>
        <taxon>Eubacteriales</taxon>
        <taxon>Aristaeellaceae</taxon>
        <taxon>Aristaeella</taxon>
    </lineage>
</organism>
<proteinExistence type="predicted"/>
<evidence type="ECO:0000313" key="1">
    <source>
        <dbReference type="EMBL" id="SMC76336.1"/>
    </source>
</evidence>
<dbReference type="Proteomes" id="UP000192328">
    <property type="component" value="Unassembled WGS sequence"/>
</dbReference>
<keyword evidence="2" id="KW-1185">Reference proteome</keyword>
<gene>
    <name evidence="1" type="ORF">SAMN06297397_2366</name>
</gene>
<sequence>MTEKRQNKLTLFFLLLLILSAVLRVILSIFPKAAVTYNDELFYLELSQNIFLRGSLNVYGTPLHFTKLLYPLLLSPFYAVSDGVLRTQLISAFNALLVSSALIPGYLLARRILKKNWQVILSLLVLAFSPNLLFSLTFMAENLYLPLVLWGFYAAYRFFTSERKPFHAFLLGVLGFLLYFAKEVGAAWIAAVAVALAAGLLNHKTGRKAALLSLGCFIAGVLVPFLFTRFVLLSGMTYSYSAQVSADNLAGASRMMYLLYASGILLLFFLLSAGFFPVALPAVRYKKLAPANQSLFLLSLCYVLFVTLGVAFGVSLYADFPRIALRIHLRYFLGAVFPFLLLGLTAAEETEPFSIKNPLTLATASFACLLALFLFIPSAGSLVDFPVLQFTKRFDQASSGALWLWKLVPIILLAVILILLSKKRARAFACLLLPLMLVLETASGVVFVQSAKEEEEITDAGLIAEAQILDRHLDTADGTVLVLSETAHDPELRAINTIMNDDYAFATFSGVRETLLKQENPAAAQSLPLGEGCLPDTLAYYTGSETLNLDSISQIVTVGEFSLLDPEMNEEITPEGLTWYHVYRAKDPSRLSMLDPSLYLLDEEIFFYGADAPFRNYRPTGFSNPENGFTWTNAEEASLTFRPDVSEPVDLRVSWAWKMTIGEQACQVFANDVPVLDAIITGSNDYIFFTVPADAYAETGSLTLRFLFPDARQPGNGDSRTLAVAFESIMLSEK</sequence>
<protein>
    <submittedName>
        <fullName evidence="1">Uncharacterized protein</fullName>
    </submittedName>
</protein>
<reference evidence="1" key="1">
    <citation type="submission" date="2017-04" db="EMBL/GenBank/DDBJ databases">
        <authorList>
            <person name="Varghese N."/>
            <person name="Submissions S."/>
        </authorList>
    </citation>
    <scope>NUCLEOTIDE SEQUENCE</scope>
    <source>
        <strain evidence="1">WTE2008</strain>
    </source>
</reference>
<accession>A0AC61PNG4</accession>
<name>A0AC61PNG4_9FIRM</name>
<comment type="caution">
    <text evidence="1">The sequence shown here is derived from an EMBL/GenBank/DDBJ whole genome shotgun (WGS) entry which is preliminary data.</text>
</comment>
<evidence type="ECO:0000313" key="2">
    <source>
        <dbReference type="Proteomes" id="UP000192328"/>
    </source>
</evidence>